<dbReference type="Pfam" id="PF14401">
    <property type="entry name" value="RLAN"/>
    <property type="match status" value="1"/>
</dbReference>
<dbReference type="InterPro" id="IPR000182">
    <property type="entry name" value="GNAT_dom"/>
</dbReference>
<dbReference type="InterPro" id="IPR025839">
    <property type="entry name" value="RLAN_dom"/>
</dbReference>
<dbReference type="GO" id="GO:0008716">
    <property type="term" value="F:D-alanine-D-alanine ligase activity"/>
    <property type="evidence" value="ECO:0007669"/>
    <property type="project" value="InterPro"/>
</dbReference>
<dbReference type="InterPro" id="IPR016181">
    <property type="entry name" value="Acyl_CoA_acyltransferase"/>
</dbReference>
<dbReference type="EMBL" id="JACSIT010000083">
    <property type="protein sequence ID" value="MBC6993932.1"/>
    <property type="molecule type" value="Genomic_DNA"/>
</dbReference>
<dbReference type="PROSITE" id="PS51186">
    <property type="entry name" value="GNAT"/>
    <property type="match status" value="1"/>
</dbReference>
<evidence type="ECO:0000259" key="4">
    <source>
        <dbReference type="PROSITE" id="PS51186"/>
    </source>
</evidence>
<dbReference type="GO" id="GO:0018169">
    <property type="term" value="F:ribosomal S6-glutamic acid ligase activity"/>
    <property type="evidence" value="ECO:0007669"/>
    <property type="project" value="TreeGrafter"/>
</dbReference>
<dbReference type="GO" id="GO:0016747">
    <property type="term" value="F:acyltransferase activity, transferring groups other than amino-acyl groups"/>
    <property type="evidence" value="ECO:0007669"/>
    <property type="project" value="InterPro"/>
</dbReference>
<dbReference type="InterPro" id="IPR011761">
    <property type="entry name" value="ATP-grasp"/>
</dbReference>
<dbReference type="GO" id="GO:0046872">
    <property type="term" value="F:metal ion binding"/>
    <property type="evidence" value="ECO:0007669"/>
    <property type="project" value="InterPro"/>
</dbReference>
<dbReference type="PROSITE" id="PS50975">
    <property type="entry name" value="ATP_GRASP"/>
    <property type="match status" value="1"/>
</dbReference>
<evidence type="ECO:0000313" key="5">
    <source>
        <dbReference type="EMBL" id="MBC6993932.1"/>
    </source>
</evidence>
<dbReference type="AlphaFoldDB" id="A0A923PH24"/>
<dbReference type="InterPro" id="IPR013815">
    <property type="entry name" value="ATP_grasp_subdomain_1"/>
</dbReference>
<accession>A0A923PH24</accession>
<keyword evidence="1" id="KW-0436">Ligase</keyword>
<evidence type="ECO:0000259" key="3">
    <source>
        <dbReference type="PROSITE" id="PS50975"/>
    </source>
</evidence>
<gene>
    <name evidence="5" type="ORF">H9S92_07155</name>
</gene>
<dbReference type="PANTHER" id="PTHR21621">
    <property type="entry name" value="RIBOSOMAL PROTEIN S6 MODIFICATION PROTEIN"/>
    <property type="match status" value="1"/>
</dbReference>
<dbReference type="SUPFAM" id="SSF55729">
    <property type="entry name" value="Acyl-CoA N-acyltransferases (Nat)"/>
    <property type="match status" value="1"/>
</dbReference>
<keyword evidence="2" id="KW-0067">ATP-binding</keyword>
<dbReference type="CDD" id="cd04301">
    <property type="entry name" value="NAT_SF"/>
    <property type="match status" value="1"/>
</dbReference>
<dbReference type="Pfam" id="PF00583">
    <property type="entry name" value="Acetyltransf_1"/>
    <property type="match status" value="1"/>
</dbReference>
<dbReference type="GO" id="GO:0005737">
    <property type="term" value="C:cytoplasm"/>
    <property type="evidence" value="ECO:0007669"/>
    <property type="project" value="TreeGrafter"/>
</dbReference>
<sequence length="652" mass="74358">MQLDIRKAAPEDLSFLDHLEREAFLPHQRNAKKNLARAITSDFQDVLIAESTGEPRRPVGALILFKYRKTLRIYSIATLPECQGQGVGDALLHQARELATRNGYQKLAIEARADHAKLLAWYAKRGFQKVGTLPDYYGPGHHAVKMELKIDPPAKGKKMSNVIVINQPITWTFPDVNAKVISVKEYINNPVYHSDNDLRIFNLCSSYRYQSYGYYVSLLASARGQRIIPSTLTIRDFKIFNVIKSVAYDVDEAINKALRKVNGNDFSLHIYFGRSNTKGYNGLARKLYQLFEAPLFEVHFVRHDKWMIKDMKVLSINKLPEQDLAPMYAAAKKYFSKKRFNKTKLVNYKYDIAILVDPSEDTPPSCPRALKKFKEMANRRGLYVEFITRADADKINEFDALFIRATTNVNDYTYEFSRMAYAEGLVVMDDPWSILKCSNKIYQNEIFRKHKILTPATTIFTKNLFTKKDLEGMNFPLVLKQPDSAFSLGITKVATAREAADALRELFKKSDMVVCQEFLYSDFDWRIGIMNNQAIFACKYYMSKGHWQIYNWKGEAEETSGDSETLPIEAVPAVVVKTALKAAALIGDGLYGVDLKMIDGKVYVVEVNDNPNIDVGIEDVVLGDKLYALIIDALYDRIEVAKNIRRIDFGRG</sequence>
<dbReference type="Pfam" id="PF07478">
    <property type="entry name" value="Dala_Dala_lig_C"/>
    <property type="match status" value="1"/>
</dbReference>
<dbReference type="InterPro" id="IPR011095">
    <property type="entry name" value="Dala_Dala_lig_C"/>
</dbReference>
<dbReference type="Gene3D" id="3.40.630.30">
    <property type="match status" value="1"/>
</dbReference>
<protein>
    <submittedName>
        <fullName evidence="5">GNAT family N-acetyltransferase</fullName>
    </submittedName>
</protein>
<dbReference type="PANTHER" id="PTHR21621:SF0">
    <property type="entry name" value="BETA-CITRYLGLUTAMATE SYNTHASE B-RELATED"/>
    <property type="match status" value="1"/>
</dbReference>
<comment type="caution">
    <text evidence="5">The sequence shown here is derived from an EMBL/GenBank/DDBJ whole genome shotgun (WGS) entry which is preliminary data.</text>
</comment>
<dbReference type="Gene3D" id="3.30.470.20">
    <property type="entry name" value="ATP-grasp fold, B domain"/>
    <property type="match status" value="1"/>
</dbReference>
<feature type="domain" description="ATP-grasp" evidence="3">
    <location>
        <begin position="444"/>
        <end position="635"/>
    </location>
</feature>
<dbReference type="GO" id="GO:0005524">
    <property type="term" value="F:ATP binding"/>
    <property type="evidence" value="ECO:0007669"/>
    <property type="project" value="UniProtKB-UniRule"/>
</dbReference>
<keyword evidence="2" id="KW-0547">Nucleotide-binding</keyword>
<name>A0A923PH24_9BACT</name>
<evidence type="ECO:0000256" key="2">
    <source>
        <dbReference type="PROSITE-ProRule" id="PRU00409"/>
    </source>
</evidence>
<dbReference type="RefSeq" id="WP_187466028.1">
    <property type="nucleotide sequence ID" value="NZ_JACSIT010000083.1"/>
</dbReference>
<evidence type="ECO:0000313" key="6">
    <source>
        <dbReference type="Proteomes" id="UP000650081"/>
    </source>
</evidence>
<feature type="domain" description="N-acetyltransferase" evidence="4">
    <location>
        <begin position="3"/>
        <end position="151"/>
    </location>
</feature>
<proteinExistence type="predicted"/>
<keyword evidence="6" id="KW-1185">Reference proteome</keyword>
<dbReference type="Gene3D" id="3.30.1490.20">
    <property type="entry name" value="ATP-grasp fold, A domain"/>
    <property type="match status" value="1"/>
</dbReference>
<reference evidence="5" key="1">
    <citation type="submission" date="2020-08" db="EMBL/GenBank/DDBJ databases">
        <title>Lewinella bacteria from marine environments.</title>
        <authorList>
            <person name="Zhong Y."/>
        </authorList>
    </citation>
    <scope>NUCLEOTIDE SEQUENCE</scope>
    <source>
        <strain evidence="5">KCTC 42187</strain>
    </source>
</reference>
<dbReference type="Proteomes" id="UP000650081">
    <property type="component" value="Unassembled WGS sequence"/>
</dbReference>
<evidence type="ECO:0000256" key="1">
    <source>
        <dbReference type="ARBA" id="ARBA00022598"/>
    </source>
</evidence>
<dbReference type="SUPFAM" id="SSF56059">
    <property type="entry name" value="Glutathione synthetase ATP-binding domain-like"/>
    <property type="match status" value="1"/>
</dbReference>
<organism evidence="5 6">
    <name type="scientific">Neolewinella lacunae</name>
    <dbReference type="NCBI Taxonomy" id="1517758"/>
    <lineage>
        <taxon>Bacteria</taxon>
        <taxon>Pseudomonadati</taxon>
        <taxon>Bacteroidota</taxon>
        <taxon>Saprospiria</taxon>
        <taxon>Saprospirales</taxon>
        <taxon>Lewinellaceae</taxon>
        <taxon>Neolewinella</taxon>
    </lineage>
</organism>
<dbReference type="GO" id="GO:0009432">
    <property type="term" value="P:SOS response"/>
    <property type="evidence" value="ECO:0007669"/>
    <property type="project" value="TreeGrafter"/>
</dbReference>